<dbReference type="InterPro" id="IPR025971">
    <property type="entry name" value="LppP/LprE"/>
</dbReference>
<dbReference type="Pfam" id="PF14041">
    <property type="entry name" value="Lipoprotein_21"/>
    <property type="match status" value="1"/>
</dbReference>
<keyword evidence="1" id="KW-1003">Cell membrane</keyword>
<evidence type="ECO:0000256" key="3">
    <source>
        <dbReference type="ARBA" id="ARBA00023136"/>
    </source>
</evidence>
<keyword evidence="4" id="KW-0564">Palmitate</keyword>
<dbReference type="EMBL" id="JAKKOR010000001">
    <property type="protein sequence ID" value="MCF8587339.1"/>
    <property type="molecule type" value="Genomic_DNA"/>
</dbReference>
<evidence type="ECO:0000256" key="1">
    <source>
        <dbReference type="ARBA" id="ARBA00022475"/>
    </source>
</evidence>
<evidence type="ECO:0000256" key="5">
    <source>
        <dbReference type="ARBA" id="ARBA00023288"/>
    </source>
</evidence>
<comment type="caution">
    <text evidence="6">The sequence shown here is derived from an EMBL/GenBank/DDBJ whole genome shotgun (WGS) entry which is preliminary data.</text>
</comment>
<evidence type="ECO:0000313" key="7">
    <source>
        <dbReference type="Proteomes" id="UP001200110"/>
    </source>
</evidence>
<dbReference type="RefSeq" id="WP_236996553.1">
    <property type="nucleotide sequence ID" value="NZ_JAKKOR010000001.1"/>
</dbReference>
<dbReference type="Proteomes" id="UP001200110">
    <property type="component" value="Unassembled WGS sequence"/>
</dbReference>
<protein>
    <submittedName>
        <fullName evidence="6">LppP/LprE family lipoprotein</fullName>
    </submittedName>
</protein>
<evidence type="ECO:0000256" key="2">
    <source>
        <dbReference type="ARBA" id="ARBA00022729"/>
    </source>
</evidence>
<evidence type="ECO:0000256" key="4">
    <source>
        <dbReference type="ARBA" id="ARBA00023139"/>
    </source>
</evidence>
<evidence type="ECO:0000313" key="6">
    <source>
        <dbReference type="EMBL" id="MCF8587339.1"/>
    </source>
</evidence>
<accession>A0ABS9IP55</accession>
<reference evidence="6 7" key="1">
    <citation type="submission" date="2022-01" db="EMBL/GenBank/DDBJ databases">
        <authorList>
            <person name="Huang Y."/>
        </authorList>
    </citation>
    <scope>NUCLEOTIDE SEQUENCE [LARGE SCALE GENOMIC DNA]</scope>
    <source>
        <strain evidence="6 7">HY366</strain>
    </source>
</reference>
<keyword evidence="3" id="KW-0472">Membrane</keyword>
<keyword evidence="7" id="KW-1185">Reference proteome</keyword>
<keyword evidence="2" id="KW-0732">Signal</keyword>
<proteinExistence type="predicted"/>
<gene>
    <name evidence="6" type="ORF">L5G33_02515</name>
</gene>
<name>A0ABS9IP55_9ACTN</name>
<keyword evidence="5 6" id="KW-0449">Lipoprotein</keyword>
<organism evidence="6 7">
    <name type="scientific">Gordonia liuliyuniae</name>
    <dbReference type="NCBI Taxonomy" id="2911517"/>
    <lineage>
        <taxon>Bacteria</taxon>
        <taxon>Bacillati</taxon>
        <taxon>Actinomycetota</taxon>
        <taxon>Actinomycetes</taxon>
        <taxon>Mycobacteriales</taxon>
        <taxon>Gordoniaceae</taxon>
        <taxon>Gordonia</taxon>
    </lineage>
</organism>
<sequence length="177" mass="18605">MHHRIKAAAAALVVAAVTLGTGVGTSAGAGQAAAAPSDRSHAVACPAIPSGRVDDAVRRLAPPFPGRAIPWVVTGQGSAMGCWSKWVQVYPRGATGSSPTHILFFDQDRFISTATRKPTAFTHVVRSAWPGEVTISYRWLIGDDATAHPRGHALVPFQSVPFVAPFPLTPIPGQVLR</sequence>